<dbReference type="OrthoDB" id="1939643at2759"/>
<gene>
    <name evidence="2" type="ORF">ACAOBT_LOCUS17128</name>
</gene>
<protein>
    <recommendedName>
        <fullName evidence="1">Mif2/CENP-C cupin domain-containing protein</fullName>
    </recommendedName>
</protein>
<comment type="caution">
    <text evidence="2">The sequence shown here is derived from an EMBL/GenBank/DDBJ whole genome shotgun (WGS) entry which is preliminary data.</text>
</comment>
<name>A0A9P0PHT5_ACAOB</name>
<dbReference type="InterPro" id="IPR025974">
    <property type="entry name" value="Mif2/CENP-C_cupin"/>
</dbReference>
<evidence type="ECO:0000313" key="3">
    <source>
        <dbReference type="Proteomes" id="UP001152888"/>
    </source>
</evidence>
<sequence>MEYKEHPNNAMLMWGYSPVMDRVFLSLKPGGEKSLAKNNISEMGYLVLSGRAVVRVGDQIRLLVPENQFVVPQGLPYSITNSSAENFKLLRCIPRGRDI</sequence>
<feature type="domain" description="Mif2/CENP-C cupin" evidence="1">
    <location>
        <begin position="22"/>
        <end position="89"/>
    </location>
</feature>
<dbReference type="SUPFAM" id="SSF51182">
    <property type="entry name" value="RmlC-like cupins"/>
    <property type="match status" value="1"/>
</dbReference>
<accession>A0A9P0PHT5</accession>
<evidence type="ECO:0000313" key="2">
    <source>
        <dbReference type="EMBL" id="CAH1986235.1"/>
    </source>
</evidence>
<proteinExistence type="predicted"/>
<dbReference type="Pfam" id="PF11699">
    <property type="entry name" value="CENP-C_C"/>
    <property type="match status" value="1"/>
</dbReference>
<reference evidence="2" key="1">
    <citation type="submission" date="2022-03" db="EMBL/GenBank/DDBJ databases">
        <authorList>
            <person name="Sayadi A."/>
        </authorList>
    </citation>
    <scope>NUCLEOTIDE SEQUENCE</scope>
</reference>
<dbReference type="InterPro" id="IPR011051">
    <property type="entry name" value="RmlC_Cupin_sf"/>
</dbReference>
<dbReference type="InterPro" id="IPR014710">
    <property type="entry name" value="RmlC-like_jellyroll"/>
</dbReference>
<organism evidence="2 3">
    <name type="scientific">Acanthoscelides obtectus</name>
    <name type="common">Bean weevil</name>
    <name type="synonym">Bruchus obtectus</name>
    <dbReference type="NCBI Taxonomy" id="200917"/>
    <lineage>
        <taxon>Eukaryota</taxon>
        <taxon>Metazoa</taxon>
        <taxon>Ecdysozoa</taxon>
        <taxon>Arthropoda</taxon>
        <taxon>Hexapoda</taxon>
        <taxon>Insecta</taxon>
        <taxon>Pterygota</taxon>
        <taxon>Neoptera</taxon>
        <taxon>Endopterygota</taxon>
        <taxon>Coleoptera</taxon>
        <taxon>Polyphaga</taxon>
        <taxon>Cucujiformia</taxon>
        <taxon>Chrysomeloidea</taxon>
        <taxon>Chrysomelidae</taxon>
        <taxon>Bruchinae</taxon>
        <taxon>Bruchini</taxon>
        <taxon>Acanthoscelides</taxon>
    </lineage>
</organism>
<keyword evidence="3" id="KW-1185">Reference proteome</keyword>
<dbReference type="Gene3D" id="2.60.120.10">
    <property type="entry name" value="Jelly Rolls"/>
    <property type="match status" value="1"/>
</dbReference>
<dbReference type="Proteomes" id="UP001152888">
    <property type="component" value="Unassembled WGS sequence"/>
</dbReference>
<dbReference type="AlphaFoldDB" id="A0A9P0PHT5"/>
<evidence type="ECO:0000259" key="1">
    <source>
        <dbReference type="Pfam" id="PF11699"/>
    </source>
</evidence>
<dbReference type="EMBL" id="CAKOFQ010006995">
    <property type="protein sequence ID" value="CAH1986235.1"/>
    <property type="molecule type" value="Genomic_DNA"/>
</dbReference>